<dbReference type="GO" id="GO:0020037">
    <property type="term" value="F:heme binding"/>
    <property type="evidence" value="ECO:0007669"/>
    <property type="project" value="InterPro"/>
</dbReference>
<dbReference type="InterPro" id="IPR036396">
    <property type="entry name" value="Cyt_P450_sf"/>
</dbReference>
<dbReference type="GO" id="GO:0016705">
    <property type="term" value="F:oxidoreductase activity, acting on paired donors, with incorporation or reduction of molecular oxygen"/>
    <property type="evidence" value="ECO:0007669"/>
    <property type="project" value="InterPro"/>
</dbReference>
<evidence type="ECO:0000256" key="8">
    <source>
        <dbReference type="ARBA" id="ARBA00023004"/>
    </source>
</evidence>
<evidence type="ECO:0000313" key="13">
    <source>
        <dbReference type="EMBL" id="VAI62725.1"/>
    </source>
</evidence>
<evidence type="ECO:0000256" key="1">
    <source>
        <dbReference type="ARBA" id="ARBA00004370"/>
    </source>
</evidence>
<evidence type="ECO:0000256" key="11">
    <source>
        <dbReference type="PIRSR" id="PIRSR602401-1"/>
    </source>
</evidence>
<keyword evidence="3 11" id="KW-0349">Heme</keyword>
<dbReference type="InterPro" id="IPR050665">
    <property type="entry name" value="Cytochrome_P450_Monooxygen"/>
</dbReference>
<dbReference type="EMBL" id="LT934122">
    <property type="protein sequence ID" value="VAI62725.1"/>
    <property type="molecule type" value="Genomic_DNA"/>
</dbReference>
<dbReference type="GO" id="GO:0004497">
    <property type="term" value="F:monooxygenase activity"/>
    <property type="evidence" value="ECO:0007669"/>
    <property type="project" value="UniProtKB-KW"/>
</dbReference>
<keyword evidence="9 12" id="KW-0503">Monooxygenase</keyword>
<dbReference type="PRINTS" id="PR00385">
    <property type="entry name" value="P450"/>
</dbReference>
<evidence type="ECO:0000256" key="9">
    <source>
        <dbReference type="ARBA" id="ARBA00023033"/>
    </source>
</evidence>
<evidence type="ECO:0000256" key="5">
    <source>
        <dbReference type="ARBA" id="ARBA00022723"/>
    </source>
</evidence>
<evidence type="ECO:0000256" key="2">
    <source>
        <dbReference type="ARBA" id="ARBA00010617"/>
    </source>
</evidence>
<dbReference type="SUPFAM" id="SSF48264">
    <property type="entry name" value="Cytochrome P450"/>
    <property type="match status" value="1"/>
</dbReference>
<dbReference type="AlphaFoldDB" id="A0A9R0YXR7"/>
<evidence type="ECO:0000313" key="14">
    <source>
        <dbReference type="Proteomes" id="UP000324705"/>
    </source>
</evidence>
<dbReference type="InterPro" id="IPR002401">
    <property type="entry name" value="Cyt_P450_E_grp-I"/>
</dbReference>
<dbReference type="InterPro" id="IPR001128">
    <property type="entry name" value="Cyt_P450"/>
</dbReference>
<evidence type="ECO:0000256" key="7">
    <source>
        <dbReference type="ARBA" id="ARBA00023002"/>
    </source>
</evidence>
<dbReference type="PROSITE" id="PS00086">
    <property type="entry name" value="CYTOCHROME_P450"/>
    <property type="match status" value="1"/>
</dbReference>
<keyword evidence="7 12" id="KW-0560">Oxidoreductase</keyword>
<evidence type="ECO:0000256" key="12">
    <source>
        <dbReference type="RuleBase" id="RU000461"/>
    </source>
</evidence>
<keyword evidence="4" id="KW-0812">Transmembrane</keyword>
<comment type="subcellular location">
    <subcellularLocation>
        <location evidence="1">Membrane</location>
    </subcellularLocation>
</comment>
<evidence type="ECO:0000256" key="10">
    <source>
        <dbReference type="ARBA" id="ARBA00023136"/>
    </source>
</evidence>
<feature type="binding site" description="axial binding residue" evidence="11">
    <location>
        <position position="411"/>
    </location>
    <ligand>
        <name>heme</name>
        <dbReference type="ChEBI" id="CHEBI:30413"/>
    </ligand>
    <ligandPart>
        <name>Fe</name>
        <dbReference type="ChEBI" id="CHEBI:18248"/>
    </ligandPart>
</feature>
<evidence type="ECO:0000256" key="4">
    <source>
        <dbReference type="ARBA" id="ARBA00022692"/>
    </source>
</evidence>
<comment type="cofactor">
    <cofactor evidence="11">
        <name>heme</name>
        <dbReference type="ChEBI" id="CHEBI:30413"/>
    </cofactor>
</comment>
<dbReference type="GO" id="GO:0005506">
    <property type="term" value="F:iron ion binding"/>
    <property type="evidence" value="ECO:0007669"/>
    <property type="project" value="InterPro"/>
</dbReference>
<keyword evidence="8 11" id="KW-0408">Iron</keyword>
<evidence type="ECO:0008006" key="15">
    <source>
        <dbReference type="Google" id="ProtNLM"/>
    </source>
</evidence>
<keyword evidence="10" id="KW-0472">Membrane</keyword>
<dbReference type="PANTHER" id="PTHR24282">
    <property type="entry name" value="CYTOCHROME P450 FAMILY MEMBER"/>
    <property type="match status" value="1"/>
</dbReference>
<keyword evidence="14" id="KW-1185">Reference proteome</keyword>
<dbReference type="Gramene" id="TRITD6Bv1G215110.3">
    <property type="protein sequence ID" value="TRITD6Bv1G215110.3"/>
    <property type="gene ID" value="TRITD6Bv1G215110"/>
</dbReference>
<organism evidence="13 14">
    <name type="scientific">Triticum turgidum subsp. durum</name>
    <name type="common">Durum wheat</name>
    <name type="synonym">Triticum durum</name>
    <dbReference type="NCBI Taxonomy" id="4567"/>
    <lineage>
        <taxon>Eukaryota</taxon>
        <taxon>Viridiplantae</taxon>
        <taxon>Streptophyta</taxon>
        <taxon>Embryophyta</taxon>
        <taxon>Tracheophyta</taxon>
        <taxon>Spermatophyta</taxon>
        <taxon>Magnoliopsida</taxon>
        <taxon>Liliopsida</taxon>
        <taxon>Poales</taxon>
        <taxon>Poaceae</taxon>
        <taxon>BOP clade</taxon>
        <taxon>Pooideae</taxon>
        <taxon>Triticodae</taxon>
        <taxon>Triticeae</taxon>
        <taxon>Triticinae</taxon>
        <taxon>Triticum</taxon>
    </lineage>
</organism>
<accession>A0A9R0YXR7</accession>
<evidence type="ECO:0000256" key="6">
    <source>
        <dbReference type="ARBA" id="ARBA00022989"/>
    </source>
</evidence>
<dbReference type="PANTHER" id="PTHR24282:SF158">
    <property type="entry name" value="CYTOCHROME P450"/>
    <property type="match status" value="1"/>
</dbReference>
<proteinExistence type="inferred from homology"/>
<dbReference type="InterPro" id="IPR017972">
    <property type="entry name" value="Cyt_P450_CS"/>
</dbReference>
<keyword evidence="6" id="KW-1133">Transmembrane helix</keyword>
<dbReference type="Proteomes" id="UP000324705">
    <property type="component" value="Chromosome 6B"/>
</dbReference>
<protein>
    <recommendedName>
        <fullName evidence="15">Cytochrome P450</fullName>
    </recommendedName>
</protein>
<gene>
    <name evidence="13" type="ORF">TRITD_6Bv1G215110</name>
</gene>
<evidence type="ECO:0000256" key="3">
    <source>
        <dbReference type="ARBA" id="ARBA00022617"/>
    </source>
</evidence>
<name>A0A9R0YXR7_TRITD</name>
<dbReference type="GO" id="GO:0006629">
    <property type="term" value="P:lipid metabolic process"/>
    <property type="evidence" value="ECO:0007669"/>
    <property type="project" value="UniProtKB-ARBA"/>
</dbReference>
<dbReference type="GO" id="GO:0016020">
    <property type="term" value="C:membrane"/>
    <property type="evidence" value="ECO:0007669"/>
    <property type="project" value="UniProtKB-SubCell"/>
</dbReference>
<comment type="similarity">
    <text evidence="2 12">Belongs to the cytochrome P450 family.</text>
</comment>
<sequence length="463" mass="52627">MVLGLLVSPPATVLWTFLGLALLWQVKRLVDYTNTVREHGKTCVSWFGPVPKVTIADPGVTREVMSNKFGHFEKLQFPTLTRLLAGGVAVYEGEKWVKHRRILNPAFHIEKLKFMMPAFSACCEELVSRWTQALGSDGWCEVDVCPEFQTLTGDVISRTAFGSSYLEGRRIFELQSEQADRIVAEVKKIFIPGYMSLPTKNRLMHQTNNEIESILRGLIEKRMQAMQQGESTKDDLLGLMLESNMRETDDKGQPILGMTIEEVIEECKLFYFAGSETTSVLLTWTMIILAMHPEWQDRAREEVLGLFAKNKPEYDGFSKLKTVTMILYEVLRLYPPAVAFMRKTYKEIEIGSITYPAGVIIELPVLLIHHDPDIWGSDVHEFKPERFADGIAKASKDPGAFLPFGWGPRICIGQNFALLEAKMALCMILQHFEFDLAPTYSHVPHNQKMLRPMHGAQIKLRTI</sequence>
<dbReference type="Pfam" id="PF00067">
    <property type="entry name" value="p450"/>
    <property type="match status" value="1"/>
</dbReference>
<keyword evidence="5 11" id="KW-0479">Metal-binding</keyword>
<dbReference type="PRINTS" id="PR00463">
    <property type="entry name" value="EP450I"/>
</dbReference>
<dbReference type="Gene3D" id="1.10.630.10">
    <property type="entry name" value="Cytochrome P450"/>
    <property type="match status" value="1"/>
</dbReference>
<reference evidence="13 14" key="1">
    <citation type="submission" date="2017-09" db="EMBL/GenBank/DDBJ databases">
        <authorList>
            <consortium name="International Durum Wheat Genome Sequencing Consortium (IDWGSC)"/>
            <person name="Milanesi L."/>
        </authorList>
    </citation>
    <scope>NUCLEOTIDE SEQUENCE [LARGE SCALE GENOMIC DNA]</scope>
    <source>
        <strain evidence="14">cv. Svevo</strain>
    </source>
</reference>